<dbReference type="Proteomes" id="UP000246635">
    <property type="component" value="Unassembled WGS sequence"/>
</dbReference>
<accession>A0A2V2YPD2</accession>
<sequence>MRGKVWLLPLLLLLLVGCSAGSNERSETTTTPSATNLTYDPQKVKVGDQLGLMTIKSAQVTPFMENQPLVDIEFTSEPIEISGTYHHDPDRDGITFIPDSSSQQLFPKHNLFEYETRLYFTEEKDASLFGNQETGEATIEIEGYHEIVNYKDEVTQNSRLIRMKDIH</sequence>
<protein>
    <submittedName>
        <fullName evidence="2">Uncharacterized protein</fullName>
    </submittedName>
</protein>
<keyword evidence="3" id="KW-1185">Reference proteome</keyword>
<dbReference type="PROSITE" id="PS51257">
    <property type="entry name" value="PROKAR_LIPOPROTEIN"/>
    <property type="match status" value="1"/>
</dbReference>
<keyword evidence="1" id="KW-0732">Signal</keyword>
<dbReference type="EMBL" id="QGTQ01000020">
    <property type="protein sequence ID" value="PWV97883.1"/>
    <property type="molecule type" value="Genomic_DNA"/>
</dbReference>
<dbReference type="OrthoDB" id="9772442at2"/>
<evidence type="ECO:0000256" key="1">
    <source>
        <dbReference type="SAM" id="SignalP"/>
    </source>
</evidence>
<dbReference type="AlphaFoldDB" id="A0A2V2YPD2"/>
<proteinExistence type="predicted"/>
<reference evidence="2 3" key="1">
    <citation type="submission" date="2018-05" db="EMBL/GenBank/DDBJ databases">
        <title>Genomic Encyclopedia of Type Strains, Phase III (KMG-III): the genomes of soil and plant-associated and newly described type strains.</title>
        <authorList>
            <person name="Whitman W."/>
        </authorList>
    </citation>
    <scope>NUCLEOTIDE SEQUENCE [LARGE SCALE GENOMIC DNA]</scope>
    <source>
        <strain evidence="2 3">CECT 5696</strain>
    </source>
</reference>
<gene>
    <name evidence="2" type="ORF">DFQ01_12070</name>
</gene>
<comment type="caution">
    <text evidence="2">The sequence shown here is derived from an EMBL/GenBank/DDBJ whole genome shotgun (WGS) entry which is preliminary data.</text>
</comment>
<evidence type="ECO:0000313" key="3">
    <source>
        <dbReference type="Proteomes" id="UP000246635"/>
    </source>
</evidence>
<name>A0A2V2YPD2_9BACL</name>
<feature type="signal peptide" evidence="1">
    <location>
        <begin position="1"/>
        <end position="22"/>
    </location>
</feature>
<feature type="chain" id="PRO_5016069641" evidence="1">
    <location>
        <begin position="23"/>
        <end position="167"/>
    </location>
</feature>
<organism evidence="2 3">
    <name type="scientific">Paenibacillus cellulosilyticus</name>
    <dbReference type="NCBI Taxonomy" id="375489"/>
    <lineage>
        <taxon>Bacteria</taxon>
        <taxon>Bacillati</taxon>
        <taxon>Bacillota</taxon>
        <taxon>Bacilli</taxon>
        <taxon>Bacillales</taxon>
        <taxon>Paenibacillaceae</taxon>
        <taxon>Paenibacillus</taxon>
    </lineage>
</organism>
<evidence type="ECO:0000313" key="2">
    <source>
        <dbReference type="EMBL" id="PWV97883.1"/>
    </source>
</evidence>
<dbReference type="RefSeq" id="WP_110045855.1">
    <property type="nucleotide sequence ID" value="NZ_CP054613.1"/>
</dbReference>